<organism evidence="1 2">
    <name type="scientific">Steinernema glaseri</name>
    <dbReference type="NCBI Taxonomy" id="37863"/>
    <lineage>
        <taxon>Eukaryota</taxon>
        <taxon>Metazoa</taxon>
        <taxon>Ecdysozoa</taxon>
        <taxon>Nematoda</taxon>
        <taxon>Chromadorea</taxon>
        <taxon>Rhabditida</taxon>
        <taxon>Tylenchina</taxon>
        <taxon>Panagrolaimomorpha</taxon>
        <taxon>Strongyloidoidea</taxon>
        <taxon>Steinernematidae</taxon>
        <taxon>Steinernema</taxon>
    </lineage>
</organism>
<dbReference type="WBParaSite" id="L893_g2327.t1">
    <property type="protein sequence ID" value="L893_g2327.t1"/>
    <property type="gene ID" value="L893_g2327"/>
</dbReference>
<dbReference type="AlphaFoldDB" id="A0A1I7Z6B8"/>
<evidence type="ECO:0000313" key="1">
    <source>
        <dbReference type="Proteomes" id="UP000095287"/>
    </source>
</evidence>
<protein>
    <submittedName>
        <fullName evidence="2">Uncharacterized protein</fullName>
    </submittedName>
</protein>
<reference evidence="2" key="1">
    <citation type="submission" date="2016-11" db="UniProtKB">
        <authorList>
            <consortium name="WormBaseParasite"/>
        </authorList>
    </citation>
    <scope>IDENTIFICATION</scope>
</reference>
<keyword evidence="1" id="KW-1185">Reference proteome</keyword>
<evidence type="ECO:0000313" key="2">
    <source>
        <dbReference type="WBParaSite" id="L893_g2327.t1"/>
    </source>
</evidence>
<sequence>MMEKDSSVVHKVPFPALKKKPSTRVRQAIGASLDLSKVERRLLLPSCSPYVVPRRSDGHAVIHGCFIDTCFIDML</sequence>
<dbReference type="Proteomes" id="UP000095287">
    <property type="component" value="Unplaced"/>
</dbReference>
<accession>A0A1I7Z6B8</accession>
<name>A0A1I7Z6B8_9BILA</name>
<proteinExistence type="predicted"/>